<dbReference type="InterPro" id="IPR005586">
    <property type="entry name" value="ABC_trans_aux"/>
</dbReference>
<evidence type="ECO:0000313" key="2">
    <source>
        <dbReference type="EMBL" id="MDF8334527.1"/>
    </source>
</evidence>
<protein>
    <submittedName>
        <fullName evidence="2">ABC-type transport auxiliary lipoprotein family protein</fullName>
    </submittedName>
</protein>
<comment type="caution">
    <text evidence="2">The sequence shown here is derived from an EMBL/GenBank/DDBJ whole genome shotgun (WGS) entry which is preliminary data.</text>
</comment>
<accession>A0ABT6CL08</accession>
<feature type="domain" description="ABC-type transport auxiliary lipoprotein component" evidence="1">
    <location>
        <begin position="40"/>
        <end position="191"/>
    </location>
</feature>
<dbReference type="RefSeq" id="WP_277279271.1">
    <property type="nucleotide sequence ID" value="NZ_JAROCY010000014.1"/>
</dbReference>
<sequence length="195" mass="20062">MRKTLLMSAAALSLAGLSLGGCVSIGGKAPASLLSLTPEAAPATGATASGQLADALSVLEPGADASVAVLRVPVRMAGGNVAYLKKIAWVERPARQFQHLLAETLRSRGSRLVVEGDTATKGMKVGGRLLAMGYDEASASAVVRFDAMKAWPDGRVETRRFEHSVPGVKAEGEDVGPALNQAANAVAKDVADWLG</sequence>
<keyword evidence="2" id="KW-0449">Lipoprotein</keyword>
<dbReference type="SUPFAM" id="SSF159594">
    <property type="entry name" value="XCC0632-like"/>
    <property type="match status" value="1"/>
</dbReference>
<dbReference type="Gene3D" id="3.40.50.10610">
    <property type="entry name" value="ABC-type transport auxiliary lipoprotein component"/>
    <property type="match status" value="1"/>
</dbReference>
<dbReference type="PROSITE" id="PS51257">
    <property type="entry name" value="PROKAR_LIPOPROTEIN"/>
    <property type="match status" value="1"/>
</dbReference>
<gene>
    <name evidence="2" type="ORF">POM99_15070</name>
</gene>
<reference evidence="2 3" key="1">
    <citation type="submission" date="2023-03" db="EMBL/GenBank/DDBJ databases">
        <title>Novosphingobium cyanobacteriorum sp. nov., isolated from a eutrophic reservoir during the Microcystis bloom period.</title>
        <authorList>
            <person name="Kang M."/>
            <person name="Le V."/>
            <person name="Ko S.-R."/>
            <person name="Lee S.-A."/>
            <person name="Ahn C.-Y."/>
        </authorList>
    </citation>
    <scope>NUCLEOTIDE SEQUENCE [LARGE SCALE GENOMIC DNA]</scope>
    <source>
        <strain evidence="2 3">HBC54</strain>
    </source>
</reference>
<keyword evidence="3" id="KW-1185">Reference proteome</keyword>
<dbReference type="EMBL" id="JAROCY010000014">
    <property type="protein sequence ID" value="MDF8334527.1"/>
    <property type="molecule type" value="Genomic_DNA"/>
</dbReference>
<proteinExistence type="predicted"/>
<evidence type="ECO:0000313" key="3">
    <source>
        <dbReference type="Proteomes" id="UP001222770"/>
    </source>
</evidence>
<dbReference type="Proteomes" id="UP001222770">
    <property type="component" value="Unassembled WGS sequence"/>
</dbReference>
<name>A0ABT6CL08_9SPHN</name>
<organism evidence="2 3">
    <name type="scientific">Novosphingobium cyanobacteriorum</name>
    <dbReference type="NCBI Taxonomy" id="3024215"/>
    <lineage>
        <taxon>Bacteria</taxon>
        <taxon>Pseudomonadati</taxon>
        <taxon>Pseudomonadota</taxon>
        <taxon>Alphaproteobacteria</taxon>
        <taxon>Sphingomonadales</taxon>
        <taxon>Sphingomonadaceae</taxon>
        <taxon>Novosphingobium</taxon>
    </lineage>
</organism>
<evidence type="ECO:0000259" key="1">
    <source>
        <dbReference type="Pfam" id="PF03886"/>
    </source>
</evidence>
<dbReference type="Pfam" id="PF03886">
    <property type="entry name" value="ABC_trans_aux"/>
    <property type="match status" value="1"/>
</dbReference>